<reference evidence="2 3" key="1">
    <citation type="journal article" date="2016" name="Nat. Commun.">
        <title>Thousands of microbial genomes shed light on interconnected biogeochemical processes in an aquifer system.</title>
        <authorList>
            <person name="Anantharaman K."/>
            <person name="Brown C.T."/>
            <person name="Hug L.A."/>
            <person name="Sharon I."/>
            <person name="Castelle C.J."/>
            <person name="Probst A.J."/>
            <person name="Thomas B.C."/>
            <person name="Singh A."/>
            <person name="Wilkins M.J."/>
            <person name="Karaoz U."/>
            <person name="Brodie E.L."/>
            <person name="Williams K.H."/>
            <person name="Hubbard S.S."/>
            <person name="Banfield J.F."/>
        </authorList>
    </citation>
    <scope>NUCLEOTIDE SEQUENCE [LARGE SCALE GENOMIC DNA]</scope>
</reference>
<dbReference type="Gene3D" id="1.50.10.10">
    <property type="match status" value="1"/>
</dbReference>
<organism evidence="2 3">
    <name type="scientific">Candidatus Aquicultor primus</name>
    <dbReference type="NCBI Taxonomy" id="1797195"/>
    <lineage>
        <taxon>Bacteria</taxon>
        <taxon>Bacillati</taxon>
        <taxon>Actinomycetota</taxon>
        <taxon>Candidatus Aquicultoria</taxon>
        <taxon>Candidatus Aquicultorales</taxon>
        <taxon>Candidatus Aquicultoraceae</taxon>
        <taxon>Candidatus Aquicultor</taxon>
    </lineage>
</organism>
<dbReference type="GO" id="GO:0005975">
    <property type="term" value="P:carbohydrate metabolic process"/>
    <property type="evidence" value="ECO:0007669"/>
    <property type="project" value="InterPro"/>
</dbReference>
<dbReference type="SUPFAM" id="SSF48208">
    <property type="entry name" value="Six-hairpin glycosidases"/>
    <property type="match status" value="1"/>
</dbReference>
<name>A0A1F2US47_9ACTN</name>
<dbReference type="Pfam" id="PF06202">
    <property type="entry name" value="GDE_C"/>
    <property type="match status" value="1"/>
</dbReference>
<comment type="caution">
    <text evidence="2">The sequence shown here is derived from an EMBL/GenBank/DDBJ whole genome shotgun (WGS) entry which is preliminary data.</text>
</comment>
<feature type="domain" description="Glycogen debranching enzyme C-terminal" evidence="1">
    <location>
        <begin position="376"/>
        <end position="566"/>
    </location>
</feature>
<gene>
    <name evidence="2" type="ORF">A2074_06300</name>
</gene>
<evidence type="ECO:0000313" key="2">
    <source>
        <dbReference type="EMBL" id="OFW34006.1"/>
    </source>
</evidence>
<sequence length="607" mass="69174">MDVAHFCGNNAVVNRVEAPVAFILVNDRKDFATFYETPQTRYEGFFAAHGDTFIKTLSRIVKHGDPERLEFYHDGNAAARRYGAKTELYSVVPNEPVLVYEASGKDTLLVRLDIRDQFYIPQWGRDYVISEQGNVVVVRYSDDRVTEPVYLAILHDGVFRSLGSWVALEYARDRQRNSEPALLYEYELGEFSAKRLVFAFGANEAQAVARAEKYSGFTRFDLLKRERTKVKRVGKRVDNAEKEIARCGAQDALDALFIENRMLAGMPWFTKAWVRDELISLPALPKERASAVIEKYVHGDWGGGRLPVIFGGHNCCSDGLGLLSWAILFGRISLDDKDKQALAFKLMRAIDELEETENEYGFIPSHERESWMDSLARTGYPVETQALYSKILHLGELLTESDYYEKKRATLLKNIHAHYFIDGYLHDRLYDDTMRPNVFLAALFAPELLTKAEWESCIDRVLPALWLEWGGLASVDTRHESFCHVSVGEHDTSYHNGDSWFFVNNIAALVLRNINADKYAKYIDAMLDASTREILWHNYAGRPGEISSARTLESWGCGLQGFSAAAYVYLSNREPIRRRSLGSLFAQPSKWQKGRLQKSPAAPFHMF</sequence>
<proteinExistence type="predicted"/>
<accession>A0A1F2US47</accession>
<dbReference type="EMBL" id="MELI01000055">
    <property type="protein sequence ID" value="OFW34006.1"/>
    <property type="molecule type" value="Genomic_DNA"/>
</dbReference>
<dbReference type="AlphaFoldDB" id="A0A1F2US47"/>
<dbReference type="InterPro" id="IPR008928">
    <property type="entry name" value="6-hairpin_glycosidase_sf"/>
</dbReference>
<dbReference type="Proteomes" id="UP000178086">
    <property type="component" value="Unassembled WGS sequence"/>
</dbReference>
<evidence type="ECO:0000313" key="3">
    <source>
        <dbReference type="Proteomes" id="UP000178086"/>
    </source>
</evidence>
<evidence type="ECO:0000259" key="1">
    <source>
        <dbReference type="Pfam" id="PF06202"/>
    </source>
</evidence>
<protein>
    <recommendedName>
        <fullName evidence="1">Glycogen debranching enzyme C-terminal domain-containing protein</fullName>
    </recommendedName>
</protein>
<dbReference type="InterPro" id="IPR012341">
    <property type="entry name" value="6hp_glycosidase-like_sf"/>
</dbReference>
<dbReference type="InterPro" id="IPR032790">
    <property type="entry name" value="GDE_C"/>
</dbReference>